<dbReference type="Pfam" id="PF22941">
    <property type="entry name" value="TADA2A-like_3rd"/>
    <property type="match status" value="1"/>
</dbReference>
<protein>
    <recommendedName>
        <fullName evidence="2">SWIRM domain-containing protein</fullName>
    </recommendedName>
</protein>
<dbReference type="AlphaFoldDB" id="A0A1X2I032"/>
<comment type="caution">
    <text evidence="3">The sequence shown here is derived from an EMBL/GenBank/DDBJ whole genome shotgun (WGS) entry which is preliminary data.</text>
</comment>
<dbReference type="GO" id="GO:0006357">
    <property type="term" value="P:regulation of transcription by RNA polymerase II"/>
    <property type="evidence" value="ECO:0007669"/>
    <property type="project" value="TreeGrafter"/>
</dbReference>
<name>A0A1X2I032_9FUNG</name>
<dbReference type="EMBL" id="MCGE01000039">
    <property type="protein sequence ID" value="ORZ06484.1"/>
    <property type="molecule type" value="Genomic_DNA"/>
</dbReference>
<dbReference type="InterPro" id="IPR009057">
    <property type="entry name" value="Homeodomain-like_sf"/>
</dbReference>
<dbReference type="PANTHER" id="PTHR12374:SF20">
    <property type="entry name" value="TRANSCRIPTIONAL ADAPTER 2-ALPHA"/>
    <property type="match status" value="1"/>
</dbReference>
<evidence type="ECO:0000313" key="3">
    <source>
        <dbReference type="EMBL" id="ORZ06484.1"/>
    </source>
</evidence>
<feature type="region of interest" description="Disordered" evidence="1">
    <location>
        <begin position="212"/>
        <end position="282"/>
    </location>
</feature>
<dbReference type="GO" id="GO:0005634">
    <property type="term" value="C:nucleus"/>
    <property type="evidence" value="ECO:0007669"/>
    <property type="project" value="TreeGrafter"/>
</dbReference>
<dbReference type="SUPFAM" id="SSF46689">
    <property type="entry name" value="Homeodomain-like"/>
    <property type="match status" value="1"/>
</dbReference>
<dbReference type="Pfam" id="PF04433">
    <property type="entry name" value="SWIRM"/>
    <property type="match status" value="1"/>
</dbReference>
<dbReference type="GO" id="GO:0006338">
    <property type="term" value="P:chromatin remodeling"/>
    <property type="evidence" value="ECO:0007669"/>
    <property type="project" value="TreeGrafter"/>
</dbReference>
<dbReference type="FunFam" id="1.10.10.10:FF:000087">
    <property type="entry name" value="Transcriptional adapter 2"/>
    <property type="match status" value="1"/>
</dbReference>
<dbReference type="PROSITE" id="PS50934">
    <property type="entry name" value="SWIRM"/>
    <property type="match status" value="1"/>
</dbReference>
<dbReference type="GO" id="GO:0070461">
    <property type="term" value="C:SAGA-type complex"/>
    <property type="evidence" value="ECO:0007669"/>
    <property type="project" value="TreeGrafter"/>
</dbReference>
<feature type="compositionally biased region" description="Polar residues" evidence="1">
    <location>
        <begin position="247"/>
        <end position="257"/>
    </location>
</feature>
<dbReference type="InterPro" id="IPR007526">
    <property type="entry name" value="SWIRM"/>
</dbReference>
<keyword evidence="4" id="KW-1185">Reference proteome</keyword>
<feature type="compositionally biased region" description="Low complexity" evidence="1">
    <location>
        <begin position="224"/>
        <end position="236"/>
    </location>
</feature>
<dbReference type="InterPro" id="IPR036388">
    <property type="entry name" value="WH-like_DNA-bd_sf"/>
</dbReference>
<accession>A0A1X2I032</accession>
<dbReference type="Gene3D" id="1.10.10.10">
    <property type="entry name" value="Winged helix-like DNA-binding domain superfamily/Winged helix DNA-binding domain"/>
    <property type="match status" value="1"/>
</dbReference>
<dbReference type="STRING" id="90262.A0A1X2I032"/>
<evidence type="ECO:0000313" key="4">
    <source>
        <dbReference type="Proteomes" id="UP000193560"/>
    </source>
</evidence>
<dbReference type="InterPro" id="IPR055141">
    <property type="entry name" value="TADA2A_B-like_dom"/>
</dbReference>
<feature type="domain" description="SWIRM" evidence="2">
    <location>
        <begin position="268"/>
        <end position="362"/>
    </location>
</feature>
<dbReference type="GO" id="GO:0003682">
    <property type="term" value="F:chromatin binding"/>
    <property type="evidence" value="ECO:0007669"/>
    <property type="project" value="TreeGrafter"/>
</dbReference>
<evidence type="ECO:0000259" key="2">
    <source>
        <dbReference type="PROSITE" id="PS50934"/>
    </source>
</evidence>
<gene>
    <name evidence="3" type="ORF">BCR42DRAFT_427211</name>
</gene>
<dbReference type="Proteomes" id="UP000193560">
    <property type="component" value="Unassembled WGS sequence"/>
</dbReference>
<proteinExistence type="predicted"/>
<dbReference type="OrthoDB" id="270417at2759"/>
<organism evidence="3 4">
    <name type="scientific">Absidia repens</name>
    <dbReference type="NCBI Taxonomy" id="90262"/>
    <lineage>
        <taxon>Eukaryota</taxon>
        <taxon>Fungi</taxon>
        <taxon>Fungi incertae sedis</taxon>
        <taxon>Mucoromycota</taxon>
        <taxon>Mucoromycotina</taxon>
        <taxon>Mucoromycetes</taxon>
        <taxon>Mucorales</taxon>
        <taxon>Cunninghamellaceae</taxon>
        <taxon>Absidia</taxon>
    </lineage>
</organism>
<dbReference type="PANTHER" id="PTHR12374">
    <property type="entry name" value="TRANSCRIPTIONAL ADAPTOR 2 ADA2 -RELATED"/>
    <property type="match status" value="1"/>
</dbReference>
<reference evidence="3 4" key="1">
    <citation type="submission" date="2016-07" db="EMBL/GenBank/DDBJ databases">
        <title>Pervasive Adenine N6-methylation of Active Genes in Fungi.</title>
        <authorList>
            <consortium name="DOE Joint Genome Institute"/>
            <person name="Mondo S.J."/>
            <person name="Dannebaum R.O."/>
            <person name="Kuo R.C."/>
            <person name="Labutti K."/>
            <person name="Haridas S."/>
            <person name="Kuo A."/>
            <person name="Salamov A."/>
            <person name="Ahrendt S.R."/>
            <person name="Lipzen A."/>
            <person name="Sullivan W."/>
            <person name="Andreopoulos W.B."/>
            <person name="Clum A."/>
            <person name="Lindquist E."/>
            <person name="Daum C."/>
            <person name="Ramamoorthy G.K."/>
            <person name="Gryganskyi A."/>
            <person name="Culley D."/>
            <person name="Magnuson J.K."/>
            <person name="James T.Y."/>
            <person name="O'Malley M.A."/>
            <person name="Stajich J.E."/>
            <person name="Spatafora J.W."/>
            <person name="Visel A."/>
            <person name="Grigoriev I.V."/>
        </authorList>
    </citation>
    <scope>NUCLEOTIDE SEQUENCE [LARGE SCALE GENOMIC DNA]</scope>
    <source>
        <strain evidence="3 4">NRRL 1336</strain>
    </source>
</reference>
<sequence length="362" mass="41287">MTKANKAFASGPAYHEIQGYMPKRKEFEVEYDNDAEQVIKDLSFYGDDTEQDIRLKLIMLGIYNNKLDRRAESKHFIFERHWLDFRAQRLAERKRTRKLISDTRVFCRLQTAEDYDQFIKGLVREHELRERIAQLQHWRQGGVTTFQQGEQYEQDKVDRVEYLKASLEAAHDQLQFHATVPGICANSNDMGNGIGGIGSTTTLRRLELQRVKQLQEQEQESKIAGSISAPLSSSTAAPPPVHPTLATLMSSRPLQNVPSKSKSKPPPPTGRKPANPLDISNTDGVDLLTPEEQVLCSTLRLLPRPYLVIKDTILKEYAKQGFLKRRATRALIKIDVNKTSRIYDFFIESGWITATKVSSDVK</sequence>
<feature type="compositionally biased region" description="Basic and acidic residues" evidence="1">
    <location>
        <begin position="212"/>
        <end position="221"/>
    </location>
</feature>
<evidence type="ECO:0000256" key="1">
    <source>
        <dbReference type="SAM" id="MobiDB-lite"/>
    </source>
</evidence>
<dbReference type="GO" id="GO:0003713">
    <property type="term" value="F:transcription coactivator activity"/>
    <property type="evidence" value="ECO:0007669"/>
    <property type="project" value="TreeGrafter"/>
</dbReference>